<name>A0A0K1LRE5_9CAUD</name>
<organism evidence="1 2">
    <name type="scientific">Mycobacterium phage Florinda</name>
    <dbReference type="NCBI Taxonomy" id="1675549"/>
    <lineage>
        <taxon>Viruses</taxon>
        <taxon>Duplodnaviria</taxon>
        <taxon>Heunggongvirae</taxon>
        <taxon>Uroviricota</taxon>
        <taxon>Caudoviricetes</taxon>
        <taxon>Gracegardnervirinae</taxon>
        <taxon>Cheoctovirus</taxon>
        <taxon>Cheoctovirus florinda</taxon>
    </lineage>
</organism>
<dbReference type="GeneID" id="26633510"/>
<dbReference type="EMBL" id="KR997930">
    <property type="protein sequence ID" value="AKU45009.1"/>
    <property type="molecule type" value="Genomic_DNA"/>
</dbReference>
<sequence>MKHQASGGVSLSMAMCGCGCCCCWLRAAHYSHTQILV</sequence>
<dbReference type="Proteomes" id="UP000203046">
    <property type="component" value="Segment"/>
</dbReference>
<keyword evidence="2" id="KW-1185">Reference proteome</keyword>
<evidence type="ECO:0000313" key="2">
    <source>
        <dbReference type="Proteomes" id="UP000203046"/>
    </source>
</evidence>
<dbReference type="PROSITE" id="PS51257">
    <property type="entry name" value="PROKAR_LIPOPROTEIN"/>
    <property type="match status" value="1"/>
</dbReference>
<dbReference type="RefSeq" id="YP_009206757.1">
    <property type="nucleotide sequence ID" value="NC_028889.1"/>
</dbReference>
<dbReference type="KEGG" id="vg:26633510"/>
<evidence type="ECO:0000313" key="1">
    <source>
        <dbReference type="EMBL" id="AKU45009.1"/>
    </source>
</evidence>
<reference evidence="1 2" key="1">
    <citation type="journal article" date="2016" name="BMC Microbiol.">
        <title>Characterization of mycobacteria and mycobacteriophages isolated from compost at the Sao Paulo Zoo Park Foundation in Brazil and creation of the new mycobacteriophage Cluster U.</title>
        <authorList>
            <person name="Lima-Junior J.D."/>
            <person name="Viana-Niero C."/>
            <person name="Conde Oliveira D.V."/>
            <person name="Machado G.E."/>
            <person name="Rabello M.C."/>
            <person name="Martins-Junior J."/>
            <person name="Martins L.F."/>
            <person name="Digiampietri L.A."/>
            <person name="da Silva A.M."/>
            <person name="Setubal J.C."/>
            <person name="Russell D.A."/>
            <person name="Jacobs-Sera D."/>
            <person name="Pope W.H."/>
            <person name="Hatfull G.F."/>
            <person name="Leao S.C."/>
        </authorList>
    </citation>
    <scope>NUCLEOTIDE SEQUENCE [LARGE SCALE GENOMIC DNA]</scope>
</reference>
<proteinExistence type="predicted"/>
<gene>
    <name evidence="1" type="ORF">FLORINDA_39</name>
</gene>
<protein>
    <submittedName>
        <fullName evidence="1">Uncharacterized protein</fullName>
    </submittedName>
</protein>
<accession>A0A0K1LRE5</accession>